<accession>A0A0S3F464</accession>
<dbReference type="STRING" id="1332080.ATN00_07260"/>
<proteinExistence type="predicted"/>
<reference evidence="1 2" key="1">
    <citation type="submission" date="2015-11" db="EMBL/GenBank/DDBJ databases">
        <title>A Two-component Flavoprotein Monooxygenase System MeaXY Responsible for para-Hydroxylation of 2-Methyl-6-ethylaniline and 2,6-Diethylaniline in Sphingobium baderi DE-13.</title>
        <authorList>
            <person name="Cheng M."/>
            <person name="Meng Q."/>
            <person name="Yang Y."/>
            <person name="Chu C."/>
            <person name="Yan X."/>
            <person name="He J."/>
            <person name="Li S."/>
        </authorList>
    </citation>
    <scope>NUCLEOTIDE SEQUENCE [LARGE SCALE GENOMIC DNA]</scope>
    <source>
        <strain evidence="1 2">DE-13</strain>
    </source>
</reference>
<keyword evidence="2" id="KW-1185">Reference proteome</keyword>
<evidence type="ECO:0000313" key="1">
    <source>
        <dbReference type="EMBL" id="ALR22453.1"/>
    </source>
</evidence>
<sequence length="82" mass="8515">MSQRHRAVVAAAKAAGLLSGTNISLSARVSRQLIDRAKIRSGVASTTDLVEYALAKVALEDDFGARLVGRKGTIPPDIALGA</sequence>
<dbReference type="KEGG" id="sbd:ATN00_07260"/>
<name>A0A0S3F464_9SPHN</name>
<gene>
    <name evidence="1" type="ORF">ATN00_07260</name>
</gene>
<dbReference type="EMBL" id="CP013264">
    <property type="protein sequence ID" value="ALR22453.1"/>
    <property type="molecule type" value="Genomic_DNA"/>
</dbReference>
<dbReference type="AlphaFoldDB" id="A0A0S3F464"/>
<protein>
    <submittedName>
        <fullName evidence="1">Uncharacterized protein</fullName>
    </submittedName>
</protein>
<dbReference type="Proteomes" id="UP000056968">
    <property type="component" value="Chromosome"/>
</dbReference>
<organism evidence="1 2">
    <name type="scientific">Sphingobium baderi</name>
    <dbReference type="NCBI Taxonomy" id="1332080"/>
    <lineage>
        <taxon>Bacteria</taxon>
        <taxon>Pseudomonadati</taxon>
        <taxon>Pseudomonadota</taxon>
        <taxon>Alphaproteobacteria</taxon>
        <taxon>Sphingomonadales</taxon>
        <taxon>Sphingomonadaceae</taxon>
        <taxon>Sphingobium</taxon>
    </lineage>
</organism>
<evidence type="ECO:0000313" key="2">
    <source>
        <dbReference type="Proteomes" id="UP000056968"/>
    </source>
</evidence>